<proteinExistence type="predicted"/>
<protein>
    <submittedName>
        <fullName evidence="1">Uncharacterized protein</fullName>
    </submittedName>
</protein>
<dbReference type="OrthoDB" id="9155473at2"/>
<dbReference type="RefSeq" id="WP_085749673.1">
    <property type="nucleotide sequence ID" value="NZ_BSPR01000002.1"/>
</dbReference>
<reference evidence="1 2" key="1">
    <citation type="submission" date="2016-04" db="EMBL/GenBank/DDBJ databases">
        <title>Complete genome sequence of natural rubber-degrading, novel Gram-negative bacterium, Rhizobacter gummiphilus strain NS21.</title>
        <authorList>
            <person name="Tabata M."/>
            <person name="Kasai D."/>
            <person name="Fukuda M."/>
        </authorList>
    </citation>
    <scope>NUCLEOTIDE SEQUENCE [LARGE SCALE GENOMIC DNA]</scope>
    <source>
        <strain evidence="1 2">NS21</strain>
    </source>
</reference>
<gene>
    <name evidence="1" type="ORF">A4W93_05535</name>
</gene>
<keyword evidence="2" id="KW-1185">Reference proteome</keyword>
<dbReference type="Proteomes" id="UP000193427">
    <property type="component" value="Chromosome"/>
</dbReference>
<name>A0A1W6L5D3_9BURK</name>
<dbReference type="AlphaFoldDB" id="A0A1W6L5D3"/>
<evidence type="ECO:0000313" key="1">
    <source>
        <dbReference type="EMBL" id="ARN19416.1"/>
    </source>
</evidence>
<organism evidence="1 2">
    <name type="scientific">Piscinibacter gummiphilus</name>
    <dbReference type="NCBI Taxonomy" id="946333"/>
    <lineage>
        <taxon>Bacteria</taxon>
        <taxon>Pseudomonadati</taxon>
        <taxon>Pseudomonadota</taxon>
        <taxon>Betaproteobacteria</taxon>
        <taxon>Burkholderiales</taxon>
        <taxon>Sphaerotilaceae</taxon>
        <taxon>Piscinibacter</taxon>
    </lineage>
</organism>
<dbReference type="EMBL" id="CP015118">
    <property type="protein sequence ID" value="ARN19416.1"/>
    <property type="molecule type" value="Genomic_DNA"/>
</dbReference>
<accession>A0A1W6L5D3</accession>
<evidence type="ECO:0000313" key="2">
    <source>
        <dbReference type="Proteomes" id="UP000193427"/>
    </source>
</evidence>
<sequence>MNLPVTSTLQRLFSRQPALAMLFQPSGYPMPSPQVPEVLHADFMDTRPVIFRSEGFEEDLLPTHATA</sequence>
<dbReference type="STRING" id="946333.A4W93_05535"/>
<dbReference type="KEGG" id="rgu:A4W93_05535"/>